<comment type="caution">
    <text evidence="2">The sequence shown here is derived from an EMBL/GenBank/DDBJ whole genome shotgun (WGS) entry which is preliminary data.</text>
</comment>
<protein>
    <submittedName>
        <fullName evidence="2">Uncharacterized protein</fullName>
    </submittedName>
</protein>
<evidence type="ECO:0000313" key="3">
    <source>
        <dbReference type="Proteomes" id="UP001208114"/>
    </source>
</evidence>
<sequence length="111" mass="12693">MKNLIFIMLLLAGVFCQAQKQDIKTYIKTESIGGKLDFSKAVDKEYSTSLIRFGDTMYSKKDFTILLWGAKVNALGINSLDETFRLWEEINQRALTEPEKKALKTGFEAKF</sequence>
<name>A0ABT2VUH2_9FLAO</name>
<gene>
    <name evidence="2" type="ORF">N0B16_04280</name>
</gene>
<proteinExistence type="predicted"/>
<keyword evidence="1" id="KW-0732">Signal</keyword>
<evidence type="ECO:0000256" key="1">
    <source>
        <dbReference type="SAM" id="SignalP"/>
    </source>
</evidence>
<feature type="signal peptide" evidence="1">
    <location>
        <begin position="1"/>
        <end position="18"/>
    </location>
</feature>
<keyword evidence="3" id="KW-1185">Reference proteome</keyword>
<dbReference type="RefSeq" id="WP_262989492.1">
    <property type="nucleotide sequence ID" value="NZ_JAOTEN010000001.1"/>
</dbReference>
<dbReference type="EMBL" id="JAOTEN010000001">
    <property type="protein sequence ID" value="MCU7613647.1"/>
    <property type="molecule type" value="Genomic_DNA"/>
</dbReference>
<dbReference type="Proteomes" id="UP001208114">
    <property type="component" value="Unassembled WGS sequence"/>
</dbReference>
<reference evidence="3" key="1">
    <citation type="submission" date="2023-07" db="EMBL/GenBank/DDBJ databases">
        <title>Chryseobacterium sp. GMJ5 Genome sequencing and assembly.</title>
        <authorList>
            <person name="Jung Y."/>
        </authorList>
    </citation>
    <scope>NUCLEOTIDE SEQUENCE [LARGE SCALE GENOMIC DNA]</scope>
    <source>
        <strain evidence="3">GMJ5</strain>
    </source>
</reference>
<evidence type="ECO:0000313" key="2">
    <source>
        <dbReference type="EMBL" id="MCU7613647.1"/>
    </source>
</evidence>
<accession>A0ABT2VUH2</accession>
<feature type="chain" id="PRO_5046114026" evidence="1">
    <location>
        <begin position="19"/>
        <end position="111"/>
    </location>
</feature>
<organism evidence="2 3">
    <name type="scientific">Chryseobacterium gilvum</name>
    <dbReference type="NCBI Taxonomy" id="2976534"/>
    <lineage>
        <taxon>Bacteria</taxon>
        <taxon>Pseudomonadati</taxon>
        <taxon>Bacteroidota</taxon>
        <taxon>Flavobacteriia</taxon>
        <taxon>Flavobacteriales</taxon>
        <taxon>Weeksellaceae</taxon>
        <taxon>Chryseobacterium group</taxon>
        <taxon>Chryseobacterium</taxon>
    </lineage>
</organism>